<gene>
    <name evidence="3" type="ordered locus">Xaut_0262</name>
</gene>
<dbReference type="eggNOG" id="ENOG5032TQI">
    <property type="taxonomic scope" value="Bacteria"/>
</dbReference>
<dbReference type="AlphaFoldDB" id="A7IBX7"/>
<dbReference type="EMBL" id="CP000781">
    <property type="protein sequence ID" value="ABS65520.1"/>
    <property type="molecule type" value="Genomic_DNA"/>
</dbReference>
<dbReference type="InterPro" id="IPR032710">
    <property type="entry name" value="NTF2-like_dom_sf"/>
</dbReference>
<keyword evidence="4" id="KW-1185">Reference proteome</keyword>
<feature type="chain" id="PRO_5002710910" description="SnoaL-like domain-containing protein" evidence="1">
    <location>
        <begin position="23"/>
        <end position="141"/>
    </location>
</feature>
<evidence type="ECO:0000256" key="1">
    <source>
        <dbReference type="SAM" id="SignalP"/>
    </source>
</evidence>
<dbReference type="SUPFAM" id="SSF54427">
    <property type="entry name" value="NTF2-like"/>
    <property type="match status" value="1"/>
</dbReference>
<dbReference type="Pfam" id="PF12680">
    <property type="entry name" value="SnoaL_2"/>
    <property type="match status" value="1"/>
</dbReference>
<evidence type="ECO:0000259" key="2">
    <source>
        <dbReference type="Pfam" id="PF12680"/>
    </source>
</evidence>
<dbReference type="Gene3D" id="3.10.450.50">
    <property type="match status" value="1"/>
</dbReference>
<dbReference type="OrthoDB" id="7868521at2"/>
<organism evidence="3 4">
    <name type="scientific">Xanthobacter autotrophicus (strain ATCC BAA-1158 / Py2)</name>
    <dbReference type="NCBI Taxonomy" id="78245"/>
    <lineage>
        <taxon>Bacteria</taxon>
        <taxon>Pseudomonadati</taxon>
        <taxon>Pseudomonadota</taxon>
        <taxon>Alphaproteobacteria</taxon>
        <taxon>Hyphomicrobiales</taxon>
        <taxon>Xanthobacteraceae</taxon>
        <taxon>Xanthobacter</taxon>
    </lineage>
</organism>
<accession>A7IBX7</accession>
<proteinExistence type="predicted"/>
<name>A7IBX7_XANP2</name>
<evidence type="ECO:0000313" key="3">
    <source>
        <dbReference type="EMBL" id="ABS65520.1"/>
    </source>
</evidence>
<dbReference type="HOGENOM" id="CLU_1821286_0_0_5"/>
<protein>
    <recommendedName>
        <fullName evidence="2">SnoaL-like domain-containing protein</fullName>
    </recommendedName>
</protein>
<dbReference type="Proteomes" id="UP000002417">
    <property type="component" value="Chromosome"/>
</dbReference>
<dbReference type="KEGG" id="xau:Xaut_0262"/>
<keyword evidence="1" id="KW-0732">Signal</keyword>
<dbReference type="InterPro" id="IPR037401">
    <property type="entry name" value="SnoaL-like"/>
</dbReference>
<feature type="domain" description="SnoaL-like" evidence="2">
    <location>
        <begin position="33"/>
        <end position="127"/>
    </location>
</feature>
<feature type="signal peptide" evidence="1">
    <location>
        <begin position="1"/>
        <end position="22"/>
    </location>
</feature>
<dbReference type="STRING" id="78245.Xaut_0262"/>
<evidence type="ECO:0000313" key="4">
    <source>
        <dbReference type="Proteomes" id="UP000002417"/>
    </source>
</evidence>
<sequence>MRLPTLAVAAAALAIAASPAFAGPAEDMAKARIASIAKGDVAAVVGAYAPSATLHWVGGPLDGTYASPDKLKEVWTKFAGAQGDQKTTIAALSEAANPKGATVTADVVFTGKNTVKVRYILLYRDGKLADEIWQVNPNASY</sequence>
<reference evidence="3 4" key="1">
    <citation type="submission" date="2007-07" db="EMBL/GenBank/DDBJ databases">
        <title>Complete sequence of chromosome of Xanthobacter autotrophicus Py2.</title>
        <authorList>
            <consortium name="US DOE Joint Genome Institute"/>
            <person name="Copeland A."/>
            <person name="Lucas S."/>
            <person name="Lapidus A."/>
            <person name="Barry K."/>
            <person name="Glavina del Rio T."/>
            <person name="Hammon N."/>
            <person name="Israni S."/>
            <person name="Dalin E."/>
            <person name="Tice H."/>
            <person name="Pitluck S."/>
            <person name="Sims D."/>
            <person name="Brettin T."/>
            <person name="Bruce D."/>
            <person name="Detter J.C."/>
            <person name="Han C."/>
            <person name="Tapia R."/>
            <person name="Brainard J."/>
            <person name="Schmutz J."/>
            <person name="Larimer F."/>
            <person name="Land M."/>
            <person name="Hauser L."/>
            <person name="Kyrpides N."/>
            <person name="Kim E."/>
            <person name="Ensigns S.A."/>
            <person name="Richardson P."/>
        </authorList>
    </citation>
    <scope>NUCLEOTIDE SEQUENCE [LARGE SCALE GENOMIC DNA]</scope>
    <source>
        <strain evidence="4">ATCC BAA-1158 / Py2</strain>
    </source>
</reference>